<gene>
    <name evidence="1" type="ORF">EVOR1521_LOCUS9809</name>
</gene>
<dbReference type="Proteomes" id="UP001178507">
    <property type="component" value="Unassembled WGS sequence"/>
</dbReference>
<sequence>MLCRRSVGSHHEEPSDPTRFRLSCEGRYSVLNRQRCNLPALRLPNFGALSIMLKGWLRMKAVRKRPQLRQASILGLASAQALLAWQRCKARKPRKGAEALARKRSLDGSALNRIAISKVR</sequence>
<name>A0AA36MW05_9DINO</name>
<proteinExistence type="predicted"/>
<keyword evidence="2" id="KW-1185">Reference proteome</keyword>
<evidence type="ECO:0000313" key="2">
    <source>
        <dbReference type="Proteomes" id="UP001178507"/>
    </source>
</evidence>
<reference evidence="1" key="1">
    <citation type="submission" date="2023-08" db="EMBL/GenBank/DDBJ databases">
        <authorList>
            <person name="Chen Y."/>
            <person name="Shah S."/>
            <person name="Dougan E. K."/>
            <person name="Thang M."/>
            <person name="Chan C."/>
        </authorList>
    </citation>
    <scope>NUCLEOTIDE SEQUENCE</scope>
</reference>
<dbReference type="AlphaFoldDB" id="A0AA36MW05"/>
<accession>A0AA36MW05</accession>
<comment type="caution">
    <text evidence="1">The sequence shown here is derived from an EMBL/GenBank/DDBJ whole genome shotgun (WGS) entry which is preliminary data.</text>
</comment>
<dbReference type="EMBL" id="CAUJNA010000902">
    <property type="protein sequence ID" value="CAJ1382439.1"/>
    <property type="molecule type" value="Genomic_DNA"/>
</dbReference>
<evidence type="ECO:0000313" key="1">
    <source>
        <dbReference type="EMBL" id="CAJ1382439.1"/>
    </source>
</evidence>
<organism evidence="1 2">
    <name type="scientific">Effrenium voratum</name>
    <dbReference type="NCBI Taxonomy" id="2562239"/>
    <lineage>
        <taxon>Eukaryota</taxon>
        <taxon>Sar</taxon>
        <taxon>Alveolata</taxon>
        <taxon>Dinophyceae</taxon>
        <taxon>Suessiales</taxon>
        <taxon>Symbiodiniaceae</taxon>
        <taxon>Effrenium</taxon>
    </lineage>
</organism>
<protein>
    <submittedName>
        <fullName evidence="1">Uncharacterized protein</fullName>
    </submittedName>
</protein>